<proteinExistence type="predicted"/>
<organism evidence="1 2">
    <name type="scientific">Eretmocerus hayati</name>
    <dbReference type="NCBI Taxonomy" id="131215"/>
    <lineage>
        <taxon>Eukaryota</taxon>
        <taxon>Metazoa</taxon>
        <taxon>Ecdysozoa</taxon>
        <taxon>Arthropoda</taxon>
        <taxon>Hexapoda</taxon>
        <taxon>Insecta</taxon>
        <taxon>Pterygota</taxon>
        <taxon>Neoptera</taxon>
        <taxon>Endopterygota</taxon>
        <taxon>Hymenoptera</taxon>
        <taxon>Apocrita</taxon>
        <taxon>Proctotrupomorpha</taxon>
        <taxon>Chalcidoidea</taxon>
        <taxon>Aphelinidae</taxon>
        <taxon>Aphelininae</taxon>
        <taxon>Eretmocerus</taxon>
    </lineage>
</organism>
<comment type="caution">
    <text evidence="1">The sequence shown here is derived from an EMBL/GenBank/DDBJ whole genome shotgun (WGS) entry which is preliminary data.</text>
</comment>
<dbReference type="Proteomes" id="UP001239111">
    <property type="component" value="Chromosome 2"/>
</dbReference>
<gene>
    <name evidence="1" type="ORF">QAD02_015040</name>
</gene>
<keyword evidence="2" id="KW-1185">Reference proteome</keyword>
<name>A0ACC2P785_9HYME</name>
<sequence length="660" mass="74503">MKVENAPIRTCAQVRNVVYVAGLSTIATEELQNHELQEFTSGCYFSAEYQGEFVMQISSGNSIGNSRGNISPFDDGEPIVQYSTLNITFNAIPVWGYCHKKIDDKVLLRDRRGGYGECIRCFQLTRRSRNIIEVYSKDLNRCYTNETVAIESCKQLNSTAILYRTSVYGGEKIRNEYCPIAGKYRFKYSVNYDSDALEYNNAEAKDECIGFSSDLDNCPNGSLMHLKFKRCSFEDHDVSFECLGSWPASNMKIGSDAPRYVALLDSRGAPDFSGPVKRRRPRYRCGLYHVDSRTAKTYLSLSSDSSCTQNLYNSTHGYESLVLSKTTTQKKMPSYVISNLATFPQWAQGEWQETLIVNGTMTFNDLNGYKSFTFVTVDSNDETGRYIVFSRDQCEQEAYICLIMKQRSENVLEFTTGTVSSPVYQSFLCNDTNVSLDRSSAVWWTLARLERTVESPCPITGQYTGQITDLPGMCAELSSNCNTRQVMYFKVYDCNSGELYEERTYLCLGQWEEKGVTYSYTMRNDTGTNECFVGAIINDDEIYIKEAGDYCIRNIDPRTEGMRLYKNGQCYGNSSSPAPTIPTKTTPHVPIMKITTPIRTVTTRAPSTIRSRGVLRGSTTTQRLPPSVKSSVCSIEPSKLLFMLNIVYTLTTVTMLCQLL</sequence>
<evidence type="ECO:0000313" key="2">
    <source>
        <dbReference type="Proteomes" id="UP001239111"/>
    </source>
</evidence>
<accession>A0ACC2P785</accession>
<reference evidence="1" key="1">
    <citation type="submission" date="2023-04" db="EMBL/GenBank/DDBJ databases">
        <title>A chromosome-level genome assembly of the parasitoid wasp Eretmocerus hayati.</title>
        <authorList>
            <person name="Zhong Y."/>
            <person name="Liu S."/>
            <person name="Liu Y."/>
        </authorList>
    </citation>
    <scope>NUCLEOTIDE SEQUENCE</scope>
    <source>
        <strain evidence="1">ZJU_SS_LIU_2023</strain>
    </source>
</reference>
<dbReference type="EMBL" id="CM056742">
    <property type="protein sequence ID" value="KAJ8679253.1"/>
    <property type="molecule type" value="Genomic_DNA"/>
</dbReference>
<evidence type="ECO:0000313" key="1">
    <source>
        <dbReference type="EMBL" id="KAJ8679253.1"/>
    </source>
</evidence>
<protein>
    <submittedName>
        <fullName evidence="1">Uncharacterized protein</fullName>
    </submittedName>
</protein>